<dbReference type="Proteomes" id="UP001197770">
    <property type="component" value="Unassembled WGS sequence"/>
</dbReference>
<proteinExistence type="predicted"/>
<organism evidence="1 2">
    <name type="scientific">Leeuwenhoekiella parthenopeia</name>
    <dbReference type="NCBI Taxonomy" id="2890320"/>
    <lineage>
        <taxon>Bacteria</taxon>
        <taxon>Pseudomonadati</taxon>
        <taxon>Bacteroidota</taxon>
        <taxon>Flavobacteriia</taxon>
        <taxon>Flavobacteriales</taxon>
        <taxon>Flavobacteriaceae</taxon>
        <taxon>Leeuwenhoekiella</taxon>
    </lineage>
</organism>
<evidence type="ECO:0000313" key="2">
    <source>
        <dbReference type="Proteomes" id="UP001197770"/>
    </source>
</evidence>
<gene>
    <name evidence="1" type="ORF">LLW17_09495</name>
</gene>
<comment type="caution">
    <text evidence="1">The sequence shown here is derived from an EMBL/GenBank/DDBJ whole genome shotgun (WGS) entry which is preliminary data.</text>
</comment>
<accession>A0ABS8GT20</accession>
<name>A0ABS8GT20_9FLAO</name>
<dbReference type="RefSeq" id="WP_228230014.1">
    <property type="nucleotide sequence ID" value="NZ_JAJGMW010000010.1"/>
</dbReference>
<keyword evidence="2" id="KW-1185">Reference proteome</keyword>
<sequence>MVQSEANVLVAVLFQMRALDNLLKAKLSVSGFSVEQVDAQLKGLMAEALRSDREPDFWENLIALRDCVKTTRQNLEIFEELNSILLQIETLVNQSGIKLNSHV</sequence>
<reference evidence="1 2" key="1">
    <citation type="submission" date="2021-11" db="EMBL/GenBank/DDBJ databases">
        <title>Seasonal and diel survey of microbial diversity of the Tyrrhenian coast.</title>
        <authorList>
            <person name="Gattoni G."/>
            <person name="Corral P."/>
        </authorList>
    </citation>
    <scope>NUCLEOTIDE SEQUENCE [LARGE SCALE GENOMIC DNA]</scope>
    <source>
        <strain evidence="1 2">Mr9</strain>
    </source>
</reference>
<evidence type="ECO:0000313" key="1">
    <source>
        <dbReference type="EMBL" id="MCC4212951.1"/>
    </source>
</evidence>
<protein>
    <submittedName>
        <fullName evidence="1">Uncharacterized protein</fullName>
    </submittedName>
</protein>
<dbReference type="EMBL" id="JAJGMW010000010">
    <property type="protein sequence ID" value="MCC4212951.1"/>
    <property type="molecule type" value="Genomic_DNA"/>
</dbReference>